<dbReference type="eggNOG" id="COG1714">
    <property type="taxonomic scope" value="Bacteria"/>
</dbReference>
<dbReference type="Proteomes" id="UP000015388">
    <property type="component" value="Chromosome"/>
</dbReference>
<evidence type="ECO:0008006" key="4">
    <source>
        <dbReference type="Google" id="ProtNLM"/>
    </source>
</evidence>
<dbReference type="EMBL" id="CP003924">
    <property type="protein sequence ID" value="AGS35274.1"/>
    <property type="molecule type" value="Genomic_DNA"/>
</dbReference>
<dbReference type="PATRIC" id="fig|1224163.3.peg.1811"/>
<organism evidence="2 3">
    <name type="scientific">Corynebacterium maris DSM 45190</name>
    <dbReference type="NCBI Taxonomy" id="1224163"/>
    <lineage>
        <taxon>Bacteria</taxon>
        <taxon>Bacillati</taxon>
        <taxon>Actinomycetota</taxon>
        <taxon>Actinomycetes</taxon>
        <taxon>Mycobacteriales</taxon>
        <taxon>Corynebacteriaceae</taxon>
        <taxon>Corynebacterium</taxon>
    </lineage>
</organism>
<name>S5SVM8_9CORY</name>
<dbReference type="KEGG" id="cmd:B841_09005"/>
<dbReference type="STRING" id="1224163.B841_09005"/>
<keyword evidence="3" id="KW-1185">Reference proteome</keyword>
<evidence type="ECO:0000313" key="3">
    <source>
        <dbReference type="Proteomes" id="UP000015388"/>
    </source>
</evidence>
<keyword evidence="1" id="KW-1133">Transmembrane helix</keyword>
<gene>
    <name evidence="2" type="ORF">B841_09005</name>
</gene>
<keyword evidence="1" id="KW-0472">Membrane</keyword>
<protein>
    <recommendedName>
        <fullName evidence="4">RDD domain-containing protein</fullName>
    </recommendedName>
</protein>
<keyword evidence="1" id="KW-0812">Transmembrane</keyword>
<reference evidence="2 3" key="1">
    <citation type="submission" date="2012-11" db="EMBL/GenBank/DDBJ databases">
        <title>The complete genome sequence of Corynebacterium maris Coryn-1 (=DSM 45190).</title>
        <authorList>
            <person name="Schaffert L."/>
            <person name="Albersmeier A."/>
            <person name="Kalinowski J."/>
            <person name="Ruckert C."/>
        </authorList>
    </citation>
    <scope>NUCLEOTIDE SEQUENCE [LARGE SCALE GENOMIC DNA]</scope>
    <source>
        <strain evidence="3">Coryn-1</strain>
    </source>
</reference>
<feature type="transmembrane region" description="Helical" evidence="1">
    <location>
        <begin position="29"/>
        <end position="47"/>
    </location>
</feature>
<dbReference type="AlphaFoldDB" id="S5SVM8"/>
<sequence length="109" mass="11846">MAVLIDWVFCWFIASFVVRFTDALGSVSTVTLLLWMLLGVVGGWLFARTPGMMFLRMGVARVDVGGTRVGLWRAAVRTLLTAFVLPAALVDQDGRGMHDRATGTAVIMA</sequence>
<evidence type="ECO:0000256" key="1">
    <source>
        <dbReference type="SAM" id="Phobius"/>
    </source>
</evidence>
<evidence type="ECO:0000313" key="2">
    <source>
        <dbReference type="EMBL" id="AGS35274.1"/>
    </source>
</evidence>
<dbReference type="HOGENOM" id="CLU_110186_1_0_11"/>
<accession>S5SVM8</accession>
<proteinExistence type="predicted"/>